<sequence>MPTKHIETELWQQIEAKTVETIIQTKVMIKETDILQEIIRKGLQYISTEELRQYALQKKGSK</sequence>
<dbReference type="EMBL" id="QEPW01000003">
    <property type="protein sequence ID" value="RDE95624.1"/>
    <property type="molecule type" value="Genomic_DNA"/>
</dbReference>
<proteinExistence type="predicted"/>
<organism evidence="1 2">
    <name type="scientific">Haemophilus parainfluenzae</name>
    <dbReference type="NCBI Taxonomy" id="729"/>
    <lineage>
        <taxon>Bacteria</taxon>
        <taxon>Pseudomonadati</taxon>
        <taxon>Pseudomonadota</taxon>
        <taxon>Gammaproteobacteria</taxon>
        <taxon>Pasteurellales</taxon>
        <taxon>Pasteurellaceae</taxon>
        <taxon>Haemophilus</taxon>
    </lineage>
</organism>
<dbReference type="RefSeq" id="WP_014064995.1">
    <property type="nucleotide sequence ID" value="NZ_QEPW01000003.1"/>
</dbReference>
<evidence type="ECO:0000313" key="1">
    <source>
        <dbReference type="EMBL" id="RDE95624.1"/>
    </source>
</evidence>
<dbReference type="AlphaFoldDB" id="A0A369Z6T2"/>
<accession>A0A369Z6T2</accession>
<dbReference type="Proteomes" id="UP000253910">
    <property type="component" value="Unassembled WGS sequence"/>
</dbReference>
<evidence type="ECO:0008006" key="3">
    <source>
        <dbReference type="Google" id="ProtNLM"/>
    </source>
</evidence>
<dbReference type="OMA" id="HIETELW"/>
<reference evidence="1 2" key="1">
    <citation type="submission" date="2018-05" db="EMBL/GenBank/DDBJ databases">
        <title>Draft Genome Sequences for a Diverse set of 7 Haemophilus Species.</title>
        <authorList>
            <person name="Nichols M."/>
            <person name="Topaz N."/>
            <person name="Wang X."/>
            <person name="Wang X."/>
            <person name="Boxrud D."/>
        </authorList>
    </citation>
    <scope>NUCLEOTIDE SEQUENCE [LARGE SCALE GENOMIC DNA]</scope>
    <source>
        <strain evidence="1 2">C2008001710</strain>
    </source>
</reference>
<protein>
    <recommendedName>
        <fullName evidence="3">Filamentous phage CTX RstR-like repressor</fullName>
    </recommendedName>
</protein>
<name>A0A369Z6T2_HAEPA</name>
<evidence type="ECO:0000313" key="2">
    <source>
        <dbReference type="Proteomes" id="UP000253910"/>
    </source>
</evidence>
<gene>
    <name evidence="1" type="ORF">DPV87_02320</name>
</gene>
<comment type="caution">
    <text evidence="1">The sequence shown here is derived from an EMBL/GenBank/DDBJ whole genome shotgun (WGS) entry which is preliminary data.</text>
</comment>